<evidence type="ECO:0000313" key="2">
    <source>
        <dbReference type="EMBL" id="GIE06017.1"/>
    </source>
</evidence>
<dbReference type="EMBL" id="BOML01000058">
    <property type="protein sequence ID" value="GIE06017.1"/>
    <property type="molecule type" value="Genomic_DNA"/>
</dbReference>
<proteinExistence type="predicted"/>
<gene>
    <name evidence="2" type="ORF">Adu01nite_73670</name>
</gene>
<evidence type="ECO:0000313" key="3">
    <source>
        <dbReference type="Proteomes" id="UP000637628"/>
    </source>
</evidence>
<organism evidence="2 3">
    <name type="scientific">Paractinoplanes durhamensis</name>
    <dbReference type="NCBI Taxonomy" id="113563"/>
    <lineage>
        <taxon>Bacteria</taxon>
        <taxon>Bacillati</taxon>
        <taxon>Actinomycetota</taxon>
        <taxon>Actinomycetes</taxon>
        <taxon>Micromonosporales</taxon>
        <taxon>Micromonosporaceae</taxon>
        <taxon>Paractinoplanes</taxon>
    </lineage>
</organism>
<sequence length="146" mass="16383">MRRLTVSRSPGQTRLSGQSSDNLGHEVGYATPIRAVRGVAYPGRADSGVRQPAYQGVCELWRVAASYLPAESLALSPIPGVAIRRTRKLRNFRRLRDQSLIFALNDQDLRRSRVSDSFRKLLTLFDGLAKTGKAPRERSHRLKEPL</sequence>
<reference evidence="2 3" key="1">
    <citation type="submission" date="2021-01" db="EMBL/GenBank/DDBJ databases">
        <title>Whole genome shotgun sequence of Actinoplanes durhamensis NBRC 14914.</title>
        <authorList>
            <person name="Komaki H."/>
            <person name="Tamura T."/>
        </authorList>
    </citation>
    <scope>NUCLEOTIDE SEQUENCE [LARGE SCALE GENOMIC DNA]</scope>
    <source>
        <strain evidence="2 3">NBRC 14914</strain>
    </source>
</reference>
<evidence type="ECO:0000256" key="1">
    <source>
        <dbReference type="SAM" id="MobiDB-lite"/>
    </source>
</evidence>
<name>A0ABQ3Z854_9ACTN</name>
<accession>A0ABQ3Z854</accession>
<keyword evidence="3" id="KW-1185">Reference proteome</keyword>
<protein>
    <submittedName>
        <fullName evidence="2">Uncharacterized protein</fullName>
    </submittedName>
</protein>
<feature type="region of interest" description="Disordered" evidence="1">
    <location>
        <begin position="1"/>
        <end position="23"/>
    </location>
</feature>
<feature type="compositionally biased region" description="Polar residues" evidence="1">
    <location>
        <begin position="1"/>
        <end position="22"/>
    </location>
</feature>
<dbReference type="Proteomes" id="UP000637628">
    <property type="component" value="Unassembled WGS sequence"/>
</dbReference>
<comment type="caution">
    <text evidence="2">The sequence shown here is derived from an EMBL/GenBank/DDBJ whole genome shotgun (WGS) entry which is preliminary data.</text>
</comment>